<evidence type="ECO:0000256" key="5">
    <source>
        <dbReference type="ARBA" id="ARBA00022781"/>
    </source>
</evidence>
<evidence type="ECO:0000313" key="12">
    <source>
        <dbReference type="Proteomes" id="UP000054408"/>
    </source>
</evidence>
<comment type="subcellular location">
    <subcellularLocation>
        <location evidence="1">Mitochondrion inner membrane</location>
    </subcellularLocation>
</comment>
<keyword evidence="7" id="KW-0406">Ion transport</keyword>
<keyword evidence="5" id="KW-0375">Hydrogen ion transport</keyword>
<dbReference type="GO" id="GO:0005743">
    <property type="term" value="C:mitochondrial inner membrane"/>
    <property type="evidence" value="ECO:0007669"/>
    <property type="project" value="UniProtKB-SubCell"/>
</dbReference>
<dbReference type="AlphaFoldDB" id="A0A0L0DXX4"/>
<evidence type="ECO:0000256" key="3">
    <source>
        <dbReference type="ARBA" id="ARBA00022448"/>
    </source>
</evidence>
<keyword evidence="4" id="KW-0138">CF(0)</keyword>
<evidence type="ECO:0000256" key="1">
    <source>
        <dbReference type="ARBA" id="ARBA00004273"/>
    </source>
</evidence>
<evidence type="ECO:0000256" key="6">
    <source>
        <dbReference type="ARBA" id="ARBA00022792"/>
    </source>
</evidence>
<dbReference type="Pfam" id="PF05680">
    <property type="entry name" value="ATP-synt_E"/>
    <property type="match status" value="1"/>
</dbReference>
<dbReference type="Proteomes" id="UP000054408">
    <property type="component" value="Unassembled WGS sequence"/>
</dbReference>
<proteinExistence type="inferred from homology"/>
<keyword evidence="3" id="KW-0813">Transport</keyword>
<name>A0A0L0DXX4_THETB</name>
<dbReference type="GO" id="GO:0015986">
    <property type="term" value="P:proton motive force-driven ATP synthesis"/>
    <property type="evidence" value="ECO:0007669"/>
    <property type="project" value="InterPro"/>
</dbReference>
<evidence type="ECO:0000256" key="4">
    <source>
        <dbReference type="ARBA" id="ARBA00022547"/>
    </source>
</evidence>
<comment type="similarity">
    <text evidence="2">Belongs to the ATPase e subunit family.</text>
</comment>
<evidence type="ECO:0000256" key="7">
    <source>
        <dbReference type="ARBA" id="ARBA00023065"/>
    </source>
</evidence>
<dbReference type="GO" id="GO:0015078">
    <property type="term" value="F:proton transmembrane transporter activity"/>
    <property type="evidence" value="ECO:0007669"/>
    <property type="project" value="InterPro"/>
</dbReference>
<keyword evidence="10" id="KW-0066">ATP synthesis</keyword>
<evidence type="ECO:0000256" key="8">
    <source>
        <dbReference type="ARBA" id="ARBA00023128"/>
    </source>
</evidence>
<keyword evidence="6" id="KW-0999">Mitochondrion inner membrane</keyword>
<dbReference type="EMBL" id="GL349441">
    <property type="protein sequence ID" value="KNC56383.1"/>
    <property type="molecule type" value="Genomic_DNA"/>
</dbReference>
<keyword evidence="12" id="KW-1185">Reference proteome</keyword>
<sequence>MPTPTTVQFARYAAFTAGLVYGVVRHSSLASHVAAEKSLAASGDVWWSAQDGEKQADGHH</sequence>
<dbReference type="GO" id="GO:0045259">
    <property type="term" value="C:proton-transporting ATP synthase complex"/>
    <property type="evidence" value="ECO:0007669"/>
    <property type="project" value="UniProtKB-KW"/>
</dbReference>
<evidence type="ECO:0000256" key="2">
    <source>
        <dbReference type="ARBA" id="ARBA00007333"/>
    </source>
</evidence>
<dbReference type="RefSeq" id="XP_013760999.1">
    <property type="nucleotide sequence ID" value="XM_013905545.1"/>
</dbReference>
<evidence type="ECO:0000256" key="9">
    <source>
        <dbReference type="ARBA" id="ARBA00023136"/>
    </source>
</evidence>
<keyword evidence="8" id="KW-0496">Mitochondrion</keyword>
<dbReference type="InterPro" id="IPR008386">
    <property type="entry name" value="ATP_synth_F0_esu_mt"/>
</dbReference>
<accession>A0A0L0DXX4</accession>
<protein>
    <submittedName>
        <fullName evidence="11">Uncharacterized protein</fullName>
    </submittedName>
</protein>
<keyword evidence="9" id="KW-0472">Membrane</keyword>
<evidence type="ECO:0000313" key="11">
    <source>
        <dbReference type="EMBL" id="KNC56383.1"/>
    </source>
</evidence>
<reference evidence="11 12" key="1">
    <citation type="submission" date="2010-05" db="EMBL/GenBank/DDBJ databases">
        <title>The Genome Sequence of Thecamonas trahens ATCC 50062.</title>
        <authorList>
            <consortium name="The Broad Institute Genome Sequencing Platform"/>
            <person name="Russ C."/>
            <person name="Cuomo C."/>
            <person name="Shea T."/>
            <person name="Young S.K."/>
            <person name="Zeng Q."/>
            <person name="Koehrsen M."/>
            <person name="Haas B."/>
            <person name="Borodovsky M."/>
            <person name="Guigo R."/>
            <person name="Alvarado L."/>
            <person name="Berlin A."/>
            <person name="Bochicchio J."/>
            <person name="Borenstein D."/>
            <person name="Chapman S."/>
            <person name="Chen Z."/>
            <person name="Freedman E."/>
            <person name="Gellesch M."/>
            <person name="Goldberg J."/>
            <person name="Griggs A."/>
            <person name="Gujja S."/>
            <person name="Heilman E."/>
            <person name="Heiman D."/>
            <person name="Hepburn T."/>
            <person name="Howarth C."/>
            <person name="Jen D."/>
            <person name="Larson L."/>
            <person name="Mehta T."/>
            <person name="Park D."/>
            <person name="Pearson M."/>
            <person name="Roberts A."/>
            <person name="Saif S."/>
            <person name="Shenoy N."/>
            <person name="Sisk P."/>
            <person name="Stolte C."/>
            <person name="Sykes S."/>
            <person name="Thomson T."/>
            <person name="Walk T."/>
            <person name="White J."/>
            <person name="Yandava C."/>
            <person name="Burger G."/>
            <person name="Gray M.W."/>
            <person name="Holland P.W.H."/>
            <person name="King N."/>
            <person name="Lang F.B.F."/>
            <person name="Roger A.J."/>
            <person name="Ruiz-Trillo I."/>
            <person name="Lander E."/>
            <person name="Nusbaum C."/>
        </authorList>
    </citation>
    <scope>NUCLEOTIDE SEQUENCE [LARGE SCALE GENOMIC DNA]</scope>
    <source>
        <strain evidence="11 12">ATCC 50062</strain>
    </source>
</reference>
<dbReference type="GeneID" id="25569621"/>
<organism evidence="11 12">
    <name type="scientific">Thecamonas trahens ATCC 50062</name>
    <dbReference type="NCBI Taxonomy" id="461836"/>
    <lineage>
        <taxon>Eukaryota</taxon>
        <taxon>Apusozoa</taxon>
        <taxon>Apusomonadida</taxon>
        <taxon>Apusomonadidae</taxon>
        <taxon>Thecamonas</taxon>
    </lineage>
</organism>
<gene>
    <name evidence="11" type="ORF">AMSG_11706</name>
</gene>
<evidence type="ECO:0000256" key="10">
    <source>
        <dbReference type="ARBA" id="ARBA00023310"/>
    </source>
</evidence>